<organism evidence="1 2">
    <name type="scientific">Lentilactobacillus kisonensis F0435</name>
    <dbReference type="NCBI Taxonomy" id="797516"/>
    <lineage>
        <taxon>Bacteria</taxon>
        <taxon>Bacillati</taxon>
        <taxon>Bacillota</taxon>
        <taxon>Bacilli</taxon>
        <taxon>Lactobacillales</taxon>
        <taxon>Lactobacillaceae</taxon>
        <taxon>Lentilactobacillus</taxon>
    </lineage>
</organism>
<accession>H1LCZ0</accession>
<dbReference type="EMBL" id="AGRJ01000046">
    <property type="protein sequence ID" value="EHO53709.1"/>
    <property type="molecule type" value="Genomic_DNA"/>
</dbReference>
<sequence length="55" mass="6228">MIGGNAMRKPIEKFWNSLDYWEAVNLLITIILANHTNMSQQDAYSEAVAKGIVFN</sequence>
<gene>
    <name evidence="1" type="ORF">HMPREF9104_00454</name>
</gene>
<comment type="caution">
    <text evidence="1">The sequence shown here is derived from an EMBL/GenBank/DDBJ whole genome shotgun (WGS) entry which is preliminary data.</text>
</comment>
<evidence type="ECO:0000313" key="2">
    <source>
        <dbReference type="Proteomes" id="UP000005025"/>
    </source>
</evidence>
<name>H1LCZ0_9LACO</name>
<evidence type="ECO:0000313" key="1">
    <source>
        <dbReference type="EMBL" id="EHO53709.1"/>
    </source>
</evidence>
<protein>
    <submittedName>
        <fullName evidence="1">Uncharacterized protein</fullName>
    </submittedName>
</protein>
<dbReference type="AlphaFoldDB" id="H1LCZ0"/>
<reference evidence="1 2" key="1">
    <citation type="submission" date="2011-09" db="EMBL/GenBank/DDBJ databases">
        <authorList>
            <person name="Weinstock G."/>
            <person name="Sodergren E."/>
            <person name="Clifton S."/>
            <person name="Fulton L."/>
            <person name="Fulton B."/>
            <person name="Courtney L."/>
            <person name="Fronick C."/>
            <person name="Harrison M."/>
            <person name="Strong C."/>
            <person name="Farmer C."/>
            <person name="Delahaunty K."/>
            <person name="Markovic C."/>
            <person name="Hall O."/>
            <person name="Minx P."/>
            <person name="Tomlinson C."/>
            <person name="Mitreva M."/>
            <person name="Hou S."/>
            <person name="Chen J."/>
            <person name="Wollam A."/>
            <person name="Pepin K.H."/>
            <person name="Johnson M."/>
            <person name="Bhonagiri V."/>
            <person name="Zhang X."/>
            <person name="Suruliraj S."/>
            <person name="Warren W."/>
            <person name="Chinwalla A."/>
            <person name="Mardis E.R."/>
            <person name="Wilson R.K."/>
        </authorList>
    </citation>
    <scope>NUCLEOTIDE SEQUENCE [LARGE SCALE GENOMIC DNA]</scope>
    <source>
        <strain evidence="1 2">F0435</strain>
    </source>
</reference>
<proteinExistence type="predicted"/>
<dbReference type="STRING" id="797516.HMPREF9104_00454"/>
<dbReference type="Proteomes" id="UP000005025">
    <property type="component" value="Unassembled WGS sequence"/>
</dbReference>
<dbReference type="HOGENOM" id="CLU_3026571_0_0_9"/>